<dbReference type="InterPro" id="IPR013325">
    <property type="entry name" value="RNA_pol_sigma_r2"/>
</dbReference>
<keyword evidence="3" id="KW-0238">DNA-binding</keyword>
<name>A0AAU7QV03_9FLAO</name>
<dbReference type="SUPFAM" id="SSF88946">
    <property type="entry name" value="Sigma2 domain of RNA polymerase sigma factors"/>
    <property type="match status" value="1"/>
</dbReference>
<evidence type="ECO:0000256" key="2">
    <source>
        <dbReference type="ARBA" id="ARBA00023082"/>
    </source>
</evidence>
<reference evidence="6" key="1">
    <citation type="submission" date="2024-06" db="EMBL/GenBank/DDBJ databases">
        <title>Diversity, functionality, and evolutionary history of bacterial symbionts in false click beetles (Coleoptera, Throscidae).</title>
        <authorList>
            <person name="Wierz J.C."/>
            <person name="Malm H."/>
            <person name="Kaltenpoth M."/>
            <person name="Engl T."/>
        </authorList>
    </citation>
    <scope>NUCLEOTIDE SEQUENCE</scope>
    <source>
        <strain evidence="6">Tcar</strain>
    </source>
</reference>
<keyword evidence="4" id="KW-0804">Transcription</keyword>
<dbReference type="GO" id="GO:0016987">
    <property type="term" value="F:sigma factor activity"/>
    <property type="evidence" value="ECO:0007669"/>
    <property type="project" value="UniProtKB-KW"/>
</dbReference>
<dbReference type="Gene3D" id="1.10.10.10">
    <property type="entry name" value="Winged helix-like DNA-binding domain superfamily/Winged helix DNA-binding domain"/>
    <property type="match status" value="1"/>
</dbReference>
<dbReference type="CDD" id="cd06171">
    <property type="entry name" value="Sigma70_r4"/>
    <property type="match status" value="1"/>
</dbReference>
<dbReference type="NCBIfam" id="TIGR02937">
    <property type="entry name" value="sigma70-ECF"/>
    <property type="match status" value="1"/>
</dbReference>
<dbReference type="PROSITE" id="PS00716">
    <property type="entry name" value="SIGMA70_2"/>
    <property type="match status" value="1"/>
</dbReference>
<dbReference type="Pfam" id="PF04545">
    <property type="entry name" value="Sigma70_r4"/>
    <property type="match status" value="1"/>
</dbReference>
<feature type="domain" description="RNA polymerase sigma-70" evidence="5">
    <location>
        <begin position="253"/>
        <end position="279"/>
    </location>
</feature>
<evidence type="ECO:0000256" key="1">
    <source>
        <dbReference type="ARBA" id="ARBA00023015"/>
    </source>
</evidence>
<gene>
    <name evidence="6" type="ORF">ABNO60_00220</name>
</gene>
<dbReference type="AlphaFoldDB" id="A0AAU7QV03"/>
<dbReference type="GO" id="GO:0006352">
    <property type="term" value="P:DNA-templated transcription initiation"/>
    <property type="evidence" value="ECO:0007669"/>
    <property type="project" value="InterPro"/>
</dbReference>
<dbReference type="PANTHER" id="PTHR30603">
    <property type="entry name" value="RNA POLYMERASE SIGMA FACTOR RPO"/>
    <property type="match status" value="1"/>
</dbReference>
<dbReference type="Pfam" id="PF04542">
    <property type="entry name" value="Sigma70_r2"/>
    <property type="match status" value="1"/>
</dbReference>
<dbReference type="Gene3D" id="1.10.601.10">
    <property type="entry name" value="RNA Polymerase Primary Sigma Factor"/>
    <property type="match status" value="1"/>
</dbReference>
<evidence type="ECO:0000256" key="4">
    <source>
        <dbReference type="ARBA" id="ARBA00023163"/>
    </source>
</evidence>
<dbReference type="InterPro" id="IPR007630">
    <property type="entry name" value="RNA_pol_sigma70_r4"/>
</dbReference>
<dbReference type="InterPro" id="IPR013324">
    <property type="entry name" value="RNA_pol_sigma_r3/r4-like"/>
</dbReference>
<organism evidence="6">
    <name type="scientific">Candidatus Shikimatogenerans sp. Tcar</name>
    <dbReference type="NCBI Taxonomy" id="3158565"/>
    <lineage>
        <taxon>Bacteria</taxon>
        <taxon>Pseudomonadati</taxon>
        <taxon>Bacteroidota</taxon>
        <taxon>Flavobacteriia</taxon>
        <taxon>Flavobacteriales</taxon>
        <taxon>Candidatus Shikimatogenerans</taxon>
    </lineage>
</organism>
<dbReference type="GO" id="GO:0003677">
    <property type="term" value="F:DNA binding"/>
    <property type="evidence" value="ECO:0007669"/>
    <property type="project" value="UniProtKB-KW"/>
</dbReference>
<dbReference type="InterPro" id="IPR036388">
    <property type="entry name" value="WH-like_DNA-bd_sf"/>
</dbReference>
<evidence type="ECO:0000313" key="6">
    <source>
        <dbReference type="EMBL" id="XBT18730.1"/>
    </source>
</evidence>
<dbReference type="SUPFAM" id="SSF88659">
    <property type="entry name" value="Sigma3 and sigma4 domains of RNA polymerase sigma factors"/>
    <property type="match status" value="1"/>
</dbReference>
<dbReference type="InterPro" id="IPR007627">
    <property type="entry name" value="RNA_pol_sigma70_r2"/>
</dbReference>
<accession>A0AAU7QV03</accession>
<proteinExistence type="predicted"/>
<evidence type="ECO:0000256" key="3">
    <source>
        <dbReference type="ARBA" id="ARBA00023125"/>
    </source>
</evidence>
<dbReference type="InterPro" id="IPR014284">
    <property type="entry name" value="RNA_pol_sigma-70_dom"/>
</dbReference>
<dbReference type="InterPro" id="IPR000943">
    <property type="entry name" value="RNA_pol_sigma70"/>
</dbReference>
<keyword evidence="2" id="KW-0731">Sigma factor</keyword>
<dbReference type="InterPro" id="IPR050239">
    <property type="entry name" value="Sigma-70_RNA_pol_init_factors"/>
</dbReference>
<dbReference type="PRINTS" id="PR00046">
    <property type="entry name" value="SIGMA70FCT"/>
</dbReference>
<evidence type="ECO:0000259" key="5">
    <source>
        <dbReference type="PROSITE" id="PS00716"/>
    </source>
</evidence>
<sequence>MESFKKINALNIYLKHISYIPLLKKKEENFLFKIVNKGFKKNCLKKDIKNRKLAQNKIIQSNLKFVVSIAKKYQNQGLDLLDIINEGNLGLIKATLKFNYKKKIKFISYAVWWIKQSILQAISNYSKFIRIPTNKEILFNKINKISYFLEQKYSNFNLKNISKVLNINTKIIKNIYKYDYKYISLDTPLNNNNNDTSSTLYNVLKSDKIKSYNKKILNKSFKINIKDSLNILSNKEKEIIILCYGLFNNPKLNYQEISRLFNLTRERVRQVQIRALNKLRKNKEIKKKLFWFIK</sequence>
<dbReference type="EMBL" id="CP157896">
    <property type="protein sequence ID" value="XBT18730.1"/>
    <property type="molecule type" value="Genomic_DNA"/>
</dbReference>
<dbReference type="PANTHER" id="PTHR30603:SF47">
    <property type="entry name" value="RNA POLYMERASE SIGMA FACTOR SIGD, CHLOROPLASTIC"/>
    <property type="match status" value="1"/>
</dbReference>
<keyword evidence="1" id="KW-0805">Transcription regulation</keyword>
<protein>
    <submittedName>
        <fullName evidence="6">RNA polymerase sigma factor RpoD/SigA</fullName>
    </submittedName>
</protein>